<dbReference type="Gene3D" id="1.25.40.10">
    <property type="entry name" value="Tetratricopeptide repeat domain"/>
    <property type="match status" value="1"/>
</dbReference>
<protein>
    <submittedName>
        <fullName evidence="1">Sel1 repeat family protein</fullName>
    </submittedName>
</protein>
<comment type="caution">
    <text evidence="1">The sequence shown here is derived from an EMBL/GenBank/DDBJ whole genome shotgun (WGS) entry which is preliminary data.</text>
</comment>
<dbReference type="Pfam" id="PF08238">
    <property type="entry name" value="Sel1"/>
    <property type="match status" value="4"/>
</dbReference>
<dbReference type="InterPro" id="IPR011990">
    <property type="entry name" value="TPR-like_helical_dom_sf"/>
</dbReference>
<proteinExistence type="predicted"/>
<dbReference type="SMART" id="SM00671">
    <property type="entry name" value="SEL1"/>
    <property type="match status" value="4"/>
</dbReference>
<dbReference type="PANTHER" id="PTHR43628:SF1">
    <property type="entry name" value="CHITIN SYNTHASE REGULATORY FACTOR 2-RELATED"/>
    <property type="match status" value="1"/>
</dbReference>
<dbReference type="InterPro" id="IPR006597">
    <property type="entry name" value="Sel1-like"/>
</dbReference>
<dbReference type="EMBL" id="JAGRQH010000007">
    <property type="protein sequence ID" value="MBR0560279.1"/>
    <property type="molecule type" value="Genomic_DNA"/>
</dbReference>
<evidence type="ECO:0000313" key="2">
    <source>
        <dbReference type="Proteomes" id="UP000677812"/>
    </source>
</evidence>
<evidence type="ECO:0000313" key="1">
    <source>
        <dbReference type="EMBL" id="MBR0560279.1"/>
    </source>
</evidence>
<name>A0ABS5E8Q0_9PROT</name>
<gene>
    <name evidence="1" type="ORF">KB213_09485</name>
</gene>
<dbReference type="Proteomes" id="UP000677812">
    <property type="component" value="Unassembled WGS sequence"/>
</dbReference>
<organism evidence="1 2">
    <name type="scientific">Neokomagataea anthophila</name>
    <dbReference type="NCBI Taxonomy" id="2826925"/>
    <lineage>
        <taxon>Bacteria</taxon>
        <taxon>Pseudomonadati</taxon>
        <taxon>Pseudomonadota</taxon>
        <taxon>Alphaproteobacteria</taxon>
        <taxon>Acetobacterales</taxon>
        <taxon>Acetobacteraceae</taxon>
        <taxon>Neokomagataea</taxon>
    </lineage>
</organism>
<accession>A0ABS5E8Q0</accession>
<dbReference type="InterPro" id="IPR052945">
    <property type="entry name" value="Mitotic_Regulator"/>
</dbReference>
<dbReference type="SUPFAM" id="SSF81901">
    <property type="entry name" value="HCP-like"/>
    <property type="match status" value="1"/>
</dbReference>
<dbReference type="PANTHER" id="PTHR43628">
    <property type="entry name" value="ACTIVATOR OF C KINASE PROTEIN 1-RELATED"/>
    <property type="match status" value="1"/>
</dbReference>
<keyword evidence="2" id="KW-1185">Reference proteome</keyword>
<reference evidence="1 2" key="1">
    <citation type="submission" date="2021-04" db="EMBL/GenBank/DDBJ databases">
        <title>The complete genome sequence of Neokomagataea sp. TBRC 2177.</title>
        <authorList>
            <person name="Charoenyingcharoen P."/>
            <person name="Yukphan P."/>
        </authorList>
    </citation>
    <scope>NUCLEOTIDE SEQUENCE [LARGE SCALE GENOMIC DNA]</scope>
    <source>
        <strain evidence="1 2">TBRC 2177</strain>
    </source>
</reference>
<sequence>MSHLCCPADTHSEKLCYEKRFKIRQDAARGDVAAQTLWGQILLDSDPEAGQAPDLIGARDWFRIAAEAQFPPALNMLGRCLERGWGGEVDWPAAARAYEAAVMLGDDWARYNLANMVLRGRGVPQDRARAFILFEQAARRGHAKSMNLVARCLEEGWGCSPNRAAAEAWYLRSAEQGDYRGQHNYAVLLAERGAFHDAFQWWGRALSEATPDIREAMRAILQQLSQHKEAQNLLRRLAE</sequence>